<evidence type="ECO:0000313" key="1">
    <source>
        <dbReference type="EMBL" id="CAG8850516.1"/>
    </source>
</evidence>
<protein>
    <submittedName>
        <fullName evidence="1">35154_t:CDS:1</fullName>
    </submittedName>
</protein>
<feature type="non-terminal residue" evidence="1">
    <location>
        <position position="107"/>
    </location>
</feature>
<evidence type="ECO:0000313" key="2">
    <source>
        <dbReference type="Proteomes" id="UP000789901"/>
    </source>
</evidence>
<dbReference type="Proteomes" id="UP000789901">
    <property type="component" value="Unassembled WGS sequence"/>
</dbReference>
<keyword evidence="2" id="KW-1185">Reference proteome</keyword>
<accession>A0ABN7XBJ1</accession>
<dbReference type="EMBL" id="CAJVQB010101456">
    <property type="protein sequence ID" value="CAG8850516.1"/>
    <property type="molecule type" value="Genomic_DNA"/>
</dbReference>
<reference evidence="1 2" key="1">
    <citation type="submission" date="2021-06" db="EMBL/GenBank/DDBJ databases">
        <authorList>
            <person name="Kallberg Y."/>
            <person name="Tangrot J."/>
            <person name="Rosling A."/>
        </authorList>
    </citation>
    <scope>NUCLEOTIDE SEQUENCE [LARGE SCALE GENOMIC DNA]</scope>
    <source>
        <strain evidence="1 2">120-4 pot B 10/14</strain>
    </source>
</reference>
<gene>
    <name evidence="1" type="ORF">GMARGA_LOCUS40250</name>
</gene>
<comment type="caution">
    <text evidence="1">The sequence shown here is derived from an EMBL/GenBank/DDBJ whole genome shotgun (WGS) entry which is preliminary data.</text>
</comment>
<proteinExistence type="predicted"/>
<name>A0ABN7XBJ1_GIGMA</name>
<sequence length="107" mass="12562">KHYPKEFIQETHEEPEQMYIQTMYEAAQFQIPSALRRLFAIILLFGEPNNVRALWNISFTAMSEDFAKHGIPNDNFSNELPRLILNELNIIISSEDLIKIELLNEQQ</sequence>
<feature type="non-terminal residue" evidence="1">
    <location>
        <position position="1"/>
    </location>
</feature>
<organism evidence="1 2">
    <name type="scientific">Gigaspora margarita</name>
    <dbReference type="NCBI Taxonomy" id="4874"/>
    <lineage>
        <taxon>Eukaryota</taxon>
        <taxon>Fungi</taxon>
        <taxon>Fungi incertae sedis</taxon>
        <taxon>Mucoromycota</taxon>
        <taxon>Glomeromycotina</taxon>
        <taxon>Glomeromycetes</taxon>
        <taxon>Diversisporales</taxon>
        <taxon>Gigasporaceae</taxon>
        <taxon>Gigaspora</taxon>
    </lineage>
</organism>